<evidence type="ECO:0000313" key="3">
    <source>
        <dbReference type="EMBL" id="USD23443.1"/>
    </source>
</evidence>
<dbReference type="EMBL" id="CP092418">
    <property type="protein sequence ID" value="USD23443.1"/>
    <property type="molecule type" value="Genomic_DNA"/>
</dbReference>
<dbReference type="InterPro" id="IPR049806">
    <property type="entry name" value="MasK-like_C"/>
</dbReference>
<dbReference type="Pfam" id="PF13511">
    <property type="entry name" value="DUF4124"/>
    <property type="match status" value="1"/>
</dbReference>
<evidence type="ECO:0000313" key="4">
    <source>
        <dbReference type="Proteomes" id="UP001055658"/>
    </source>
</evidence>
<feature type="signal peptide" evidence="1">
    <location>
        <begin position="1"/>
        <end position="23"/>
    </location>
</feature>
<evidence type="ECO:0000259" key="2">
    <source>
        <dbReference type="Pfam" id="PF13511"/>
    </source>
</evidence>
<evidence type="ECO:0000256" key="1">
    <source>
        <dbReference type="SAM" id="SignalP"/>
    </source>
</evidence>
<gene>
    <name evidence="3" type="ORF">MJO52_09965</name>
</gene>
<name>A0ABY4VGN3_9GAMM</name>
<proteinExistence type="predicted"/>
<keyword evidence="1" id="KW-0732">Signal</keyword>
<keyword evidence="4" id="KW-1185">Reference proteome</keyword>
<protein>
    <submittedName>
        <fullName evidence="3">AgmX/PglI C-terminal domain-containing protein</fullName>
    </submittedName>
</protein>
<dbReference type="Proteomes" id="UP001055658">
    <property type="component" value="Chromosome"/>
</dbReference>
<dbReference type="RefSeq" id="WP_252085788.1">
    <property type="nucleotide sequence ID" value="NZ_CP092418.1"/>
</dbReference>
<accession>A0ABY4VGN3</accession>
<dbReference type="NCBIfam" id="NF033768">
    <property type="entry name" value="myxo_SS_tail"/>
    <property type="match status" value="1"/>
</dbReference>
<organism evidence="3 4">
    <name type="scientific">Microbulbifer variabilis</name>
    <dbReference type="NCBI Taxonomy" id="266805"/>
    <lineage>
        <taxon>Bacteria</taxon>
        <taxon>Pseudomonadati</taxon>
        <taxon>Pseudomonadota</taxon>
        <taxon>Gammaproteobacteria</taxon>
        <taxon>Cellvibrionales</taxon>
        <taxon>Microbulbiferaceae</taxon>
        <taxon>Microbulbifer</taxon>
    </lineage>
</organism>
<dbReference type="InterPro" id="IPR025392">
    <property type="entry name" value="DUF4124"/>
</dbReference>
<feature type="chain" id="PRO_5045464862" evidence="1">
    <location>
        <begin position="24"/>
        <end position="158"/>
    </location>
</feature>
<sequence>MNRFTYQSLFCISLTLSSNLASAEIYQWVDQSGNASFSDKKPPAIADATLKKTVKKKRERSRVEIQQVFDKHKGQLYRLYLSARKQDPDLEGGAEFIIDIEPSGEVANIALASSSLDSKPFTDQLMAKIQEFNFGASDTRRTTIHYPIHFFTHPITAN</sequence>
<reference evidence="3" key="1">
    <citation type="submission" date="2022-02" db="EMBL/GenBank/DDBJ databases">
        <title>Coral-associated bacteria.</title>
        <authorList>
            <person name="Tang K."/>
            <person name="Wang X."/>
        </authorList>
    </citation>
    <scope>NUCLEOTIDE SEQUENCE</scope>
    <source>
        <strain evidence="3">SCSIO 43006</strain>
    </source>
</reference>
<feature type="domain" description="DUF4124" evidence="2">
    <location>
        <begin position="13"/>
        <end position="51"/>
    </location>
</feature>